<reference evidence="3" key="1">
    <citation type="submission" date="2022-11" db="UniProtKB">
        <authorList>
            <consortium name="WormBaseParasite"/>
        </authorList>
    </citation>
    <scope>IDENTIFICATION</scope>
</reference>
<evidence type="ECO:0000313" key="3">
    <source>
        <dbReference type="WBParaSite" id="nRc.2.0.1.t28232-RA"/>
    </source>
</evidence>
<organism evidence="2 3">
    <name type="scientific">Romanomermis culicivorax</name>
    <name type="common">Nematode worm</name>
    <dbReference type="NCBI Taxonomy" id="13658"/>
    <lineage>
        <taxon>Eukaryota</taxon>
        <taxon>Metazoa</taxon>
        <taxon>Ecdysozoa</taxon>
        <taxon>Nematoda</taxon>
        <taxon>Enoplea</taxon>
        <taxon>Dorylaimia</taxon>
        <taxon>Mermithida</taxon>
        <taxon>Mermithoidea</taxon>
        <taxon>Mermithidae</taxon>
        <taxon>Romanomermis</taxon>
    </lineage>
</organism>
<feature type="region of interest" description="Disordered" evidence="1">
    <location>
        <begin position="143"/>
        <end position="167"/>
    </location>
</feature>
<evidence type="ECO:0000256" key="1">
    <source>
        <dbReference type="SAM" id="MobiDB-lite"/>
    </source>
</evidence>
<protein>
    <submittedName>
        <fullName evidence="3">Uncharacterized protein</fullName>
    </submittedName>
</protein>
<dbReference type="Proteomes" id="UP000887565">
    <property type="component" value="Unplaced"/>
</dbReference>
<accession>A0A915JQ53</accession>
<keyword evidence="2" id="KW-1185">Reference proteome</keyword>
<dbReference type="AlphaFoldDB" id="A0A915JQ53"/>
<evidence type="ECO:0000313" key="2">
    <source>
        <dbReference type="Proteomes" id="UP000887565"/>
    </source>
</evidence>
<dbReference type="WBParaSite" id="nRc.2.0.1.t28232-RA">
    <property type="protein sequence ID" value="nRc.2.0.1.t28232-RA"/>
    <property type="gene ID" value="nRc.2.0.1.g28232"/>
</dbReference>
<proteinExistence type="predicted"/>
<name>A0A915JQ53_ROMCU</name>
<sequence>MKSDILDADDESKLWLIQVDKDVMESESANKKEEEQPAAVPIHTAVETPQDLVARLAEEEKEIQVLALTWDTEGGPGYCTAEAIKIMDEKGLNDRQIFIYLKKKWKTKACQEKKKVEKAIAQPAKVMQTKAIKTSTPVSAMVSVGTGAFQDRGGQKQGQQQGGGQQQ</sequence>